<gene>
    <name evidence="1" type="ORF">FNZ56_06330</name>
</gene>
<keyword evidence="2" id="KW-1185">Reference proteome</keyword>
<accession>A0A516V4P9</accession>
<dbReference type="EMBL" id="CP041742">
    <property type="protein sequence ID" value="QDQ73515.1"/>
    <property type="molecule type" value="Genomic_DNA"/>
</dbReference>
<evidence type="ECO:0000313" key="1">
    <source>
        <dbReference type="EMBL" id="QDQ73515.1"/>
    </source>
</evidence>
<dbReference type="Gene3D" id="3.10.450.50">
    <property type="match status" value="1"/>
</dbReference>
<reference evidence="1 2" key="1">
    <citation type="submission" date="2019-07" db="EMBL/GenBank/DDBJ databases">
        <title>Lysobacter weifangensis sp. nov., isolated from bensulfuron-methyl contaminated farmland soil.</title>
        <authorList>
            <person name="Zhao H."/>
        </authorList>
    </citation>
    <scope>NUCLEOTIDE SEQUENCE [LARGE SCALE GENOMIC DNA]</scope>
    <source>
        <strain evidence="1 2">CC-Bw-6</strain>
    </source>
</reference>
<name>A0A516V4P9_9GAMM</name>
<dbReference type="Proteomes" id="UP000315891">
    <property type="component" value="Chromosome"/>
</dbReference>
<protein>
    <submittedName>
        <fullName evidence="1">Nuclear transport factor 2 family protein</fullName>
    </submittedName>
</protein>
<dbReference type="AlphaFoldDB" id="A0A516V4P9"/>
<organism evidence="1 2">
    <name type="scientific">Pseudoluteimonas lycopersici</name>
    <dbReference type="NCBI Taxonomy" id="1324796"/>
    <lineage>
        <taxon>Bacteria</taxon>
        <taxon>Pseudomonadati</taxon>
        <taxon>Pseudomonadota</taxon>
        <taxon>Gammaproteobacteria</taxon>
        <taxon>Lysobacterales</taxon>
        <taxon>Lysobacteraceae</taxon>
        <taxon>Pseudoluteimonas</taxon>
    </lineage>
</organism>
<dbReference type="OrthoDB" id="8754772at2"/>
<evidence type="ECO:0000313" key="2">
    <source>
        <dbReference type="Proteomes" id="UP000315891"/>
    </source>
</evidence>
<dbReference type="InterPro" id="IPR032710">
    <property type="entry name" value="NTF2-like_dom_sf"/>
</dbReference>
<proteinExistence type="predicted"/>
<dbReference type="SUPFAM" id="SSF54427">
    <property type="entry name" value="NTF2-like"/>
    <property type="match status" value="1"/>
</dbReference>
<sequence length="149" mass="16697">MISVGDGAAIDTLTAHMYAAFDNRDGRTPDLDGLRKVFLPQCTICKAIPGQEQVQSLDEFIEQRIPLLTHGRLVDFSERETDSRTWIAGNIASRESLYEKSGVLDGTPFHTRGAKQMQFVRLDGRWWISALAWDDAREGFEPPVSLDDA</sequence>